<feature type="transmembrane region" description="Helical" evidence="15">
    <location>
        <begin position="656"/>
        <end position="675"/>
    </location>
</feature>
<feature type="transmembrane region" description="Helical" evidence="15">
    <location>
        <begin position="1211"/>
        <end position="1228"/>
    </location>
</feature>
<comment type="caution">
    <text evidence="18">The sequence shown here is derived from an EMBL/GenBank/DDBJ whole genome shotgun (WGS) entry which is preliminary data.</text>
</comment>
<dbReference type="Proteomes" id="UP001222932">
    <property type="component" value="Unassembled WGS sequence"/>
</dbReference>
<keyword evidence="7" id="KW-0479">Metal-binding</keyword>
<dbReference type="FunFam" id="3.30.40.10:FF:000287">
    <property type="entry name" value="RING finger membrane protein"/>
    <property type="match status" value="1"/>
</dbReference>
<evidence type="ECO:0000256" key="5">
    <source>
        <dbReference type="ARBA" id="ARBA00022679"/>
    </source>
</evidence>
<feature type="compositionally biased region" description="Polar residues" evidence="14">
    <location>
        <begin position="431"/>
        <end position="446"/>
    </location>
</feature>
<feature type="transmembrane region" description="Helical" evidence="15">
    <location>
        <begin position="1264"/>
        <end position="1287"/>
    </location>
</feature>
<dbReference type="EMBL" id="BTCM01000007">
    <property type="protein sequence ID" value="GMK59202.1"/>
    <property type="molecule type" value="Genomic_DNA"/>
</dbReference>
<protein>
    <recommendedName>
        <fullName evidence="4">RING-type E3 ubiquitin transferase</fullName>
        <ecNumber evidence="4">2.3.2.27</ecNumber>
    </recommendedName>
</protein>
<feature type="transmembrane region" description="Helical" evidence="15">
    <location>
        <begin position="1170"/>
        <end position="1191"/>
    </location>
</feature>
<keyword evidence="5" id="KW-0808">Transferase</keyword>
<evidence type="ECO:0000259" key="17">
    <source>
        <dbReference type="PROSITE" id="PS51292"/>
    </source>
</evidence>
<evidence type="ECO:0000259" key="16">
    <source>
        <dbReference type="PROSITE" id="PS50089"/>
    </source>
</evidence>
<keyword evidence="12 15" id="KW-0472">Membrane</keyword>
<dbReference type="InterPro" id="IPR013083">
    <property type="entry name" value="Znf_RING/FYVE/PHD"/>
</dbReference>
<evidence type="ECO:0000256" key="3">
    <source>
        <dbReference type="ARBA" id="ARBA00004906"/>
    </source>
</evidence>
<keyword evidence="19" id="KW-1185">Reference proteome</keyword>
<evidence type="ECO:0000256" key="7">
    <source>
        <dbReference type="ARBA" id="ARBA00022723"/>
    </source>
</evidence>
<evidence type="ECO:0000256" key="13">
    <source>
        <dbReference type="PROSITE-ProRule" id="PRU00175"/>
    </source>
</evidence>
<dbReference type="SUPFAM" id="SSF57850">
    <property type="entry name" value="RING/U-box"/>
    <property type="match status" value="1"/>
</dbReference>
<organism evidence="18 19">
    <name type="scientific">Cutaneotrichosporon spelunceum</name>
    <dbReference type="NCBI Taxonomy" id="1672016"/>
    <lineage>
        <taxon>Eukaryota</taxon>
        <taxon>Fungi</taxon>
        <taxon>Dikarya</taxon>
        <taxon>Basidiomycota</taxon>
        <taxon>Agaricomycotina</taxon>
        <taxon>Tremellomycetes</taxon>
        <taxon>Trichosporonales</taxon>
        <taxon>Trichosporonaceae</taxon>
        <taxon>Cutaneotrichosporon</taxon>
    </lineage>
</organism>
<dbReference type="GO" id="GO:0008270">
    <property type="term" value="F:zinc ion binding"/>
    <property type="evidence" value="ECO:0007669"/>
    <property type="project" value="UniProtKB-KW"/>
</dbReference>
<keyword evidence="11 15" id="KW-1133">Transmembrane helix</keyword>
<feature type="transmembrane region" description="Helical" evidence="15">
    <location>
        <begin position="1355"/>
        <end position="1379"/>
    </location>
</feature>
<keyword evidence="9" id="KW-0833">Ubl conjugation pathway</keyword>
<reference evidence="18" key="2">
    <citation type="submission" date="2023-06" db="EMBL/GenBank/DDBJ databases">
        <authorList>
            <person name="Kobayashi Y."/>
            <person name="Kayamori A."/>
            <person name="Aoki K."/>
            <person name="Shiwa Y."/>
            <person name="Fujita N."/>
            <person name="Sugita T."/>
            <person name="Iwasaki W."/>
            <person name="Tanaka N."/>
            <person name="Takashima M."/>
        </authorList>
    </citation>
    <scope>NUCLEOTIDE SEQUENCE</scope>
    <source>
        <strain evidence="18">HIS016</strain>
    </source>
</reference>
<feature type="transmembrane region" description="Helical" evidence="15">
    <location>
        <begin position="1307"/>
        <end position="1326"/>
    </location>
</feature>
<gene>
    <name evidence="18" type="ORF">CspeluHIS016_0702170</name>
</gene>
<evidence type="ECO:0000256" key="4">
    <source>
        <dbReference type="ARBA" id="ARBA00012483"/>
    </source>
</evidence>
<dbReference type="GO" id="GO:0061630">
    <property type="term" value="F:ubiquitin protein ligase activity"/>
    <property type="evidence" value="ECO:0007669"/>
    <property type="project" value="UniProtKB-EC"/>
</dbReference>
<reference evidence="18" key="1">
    <citation type="journal article" date="2023" name="BMC Genomics">
        <title>Chromosome-level genome assemblies of Cutaneotrichosporon spp. (Trichosporonales, Basidiomycota) reveal imbalanced evolution between nucleotide sequences and chromosome synteny.</title>
        <authorList>
            <person name="Kobayashi Y."/>
            <person name="Kayamori A."/>
            <person name="Aoki K."/>
            <person name="Shiwa Y."/>
            <person name="Matsutani M."/>
            <person name="Fujita N."/>
            <person name="Sugita T."/>
            <person name="Iwasaki W."/>
            <person name="Tanaka N."/>
            <person name="Takashima M."/>
        </authorList>
    </citation>
    <scope>NUCLEOTIDE SEQUENCE</scope>
    <source>
        <strain evidence="18">HIS016</strain>
    </source>
</reference>
<evidence type="ECO:0000256" key="6">
    <source>
        <dbReference type="ARBA" id="ARBA00022692"/>
    </source>
</evidence>
<dbReference type="InterPro" id="IPR011016">
    <property type="entry name" value="Znf_RING-CH"/>
</dbReference>
<feature type="region of interest" description="Disordered" evidence="14">
    <location>
        <begin position="430"/>
        <end position="471"/>
    </location>
</feature>
<evidence type="ECO:0000256" key="2">
    <source>
        <dbReference type="ARBA" id="ARBA00004141"/>
    </source>
</evidence>
<feature type="compositionally biased region" description="Basic and acidic residues" evidence="14">
    <location>
        <begin position="295"/>
        <end position="317"/>
    </location>
</feature>
<evidence type="ECO:0000313" key="18">
    <source>
        <dbReference type="EMBL" id="GMK59202.1"/>
    </source>
</evidence>
<accession>A0AAD3TZE6</accession>
<dbReference type="PANTHER" id="PTHR13145:SF0">
    <property type="entry name" value="E3 UBIQUITIN-PROTEIN LIGASE MARCHF6"/>
    <property type="match status" value="1"/>
</dbReference>
<evidence type="ECO:0000256" key="9">
    <source>
        <dbReference type="ARBA" id="ARBA00022786"/>
    </source>
</evidence>
<evidence type="ECO:0000256" key="11">
    <source>
        <dbReference type="ARBA" id="ARBA00022989"/>
    </source>
</evidence>
<feature type="region of interest" description="Disordered" evidence="14">
    <location>
        <begin position="506"/>
        <end position="537"/>
    </location>
</feature>
<dbReference type="PANTHER" id="PTHR13145">
    <property type="entry name" value="SSM4 PROTEIN"/>
    <property type="match status" value="1"/>
</dbReference>
<dbReference type="InterPro" id="IPR001841">
    <property type="entry name" value="Znf_RING"/>
</dbReference>
<dbReference type="SMART" id="SM00744">
    <property type="entry name" value="RINGv"/>
    <property type="match status" value="1"/>
</dbReference>
<evidence type="ECO:0000256" key="15">
    <source>
        <dbReference type="SAM" id="Phobius"/>
    </source>
</evidence>
<feature type="transmembrane region" description="Helical" evidence="15">
    <location>
        <begin position="864"/>
        <end position="890"/>
    </location>
</feature>
<feature type="transmembrane region" description="Helical" evidence="15">
    <location>
        <begin position="968"/>
        <end position="990"/>
    </location>
</feature>
<dbReference type="Gene3D" id="3.30.40.10">
    <property type="entry name" value="Zinc/RING finger domain, C3HC4 (zinc finger)"/>
    <property type="match status" value="1"/>
</dbReference>
<dbReference type="GO" id="GO:0005789">
    <property type="term" value="C:endoplasmic reticulum membrane"/>
    <property type="evidence" value="ECO:0007669"/>
    <property type="project" value="TreeGrafter"/>
</dbReference>
<feature type="transmembrane region" description="Helical" evidence="15">
    <location>
        <begin position="1010"/>
        <end position="1030"/>
    </location>
</feature>
<dbReference type="Pfam" id="PF12906">
    <property type="entry name" value="RINGv"/>
    <property type="match status" value="1"/>
</dbReference>
<dbReference type="InterPro" id="IPR056521">
    <property type="entry name" value="MARCHF6-like_C"/>
</dbReference>
<feature type="transmembrane region" description="Helical" evidence="15">
    <location>
        <begin position="1399"/>
        <end position="1422"/>
    </location>
</feature>
<sequence length="1486" mass="164305">MADDAAQDAMWASFDEEGDLCRVCRTEAEESKPLIYPCKCSGSVRYVHSDCLQEWLSRSKKRYCEICGHPYTFTKVYPSSLPSVIPTMVYIRQSLFVAGRLAWRVMRVCFAIISWLVLLPIITMAALRVILAFANHMNYSSLTYGLQCAIADSFDDLNSTFVLPNGTDRRPRGRDLVLNAIATNGTLNFGPTFIDRLKADARNPIAFVFRGQIVAISVATALIGLILLREWIAQQEWHARPPAEEEDEVDPSLWTFRNGHAIRSADIADLNRRADRAATGTDVGDTGNAETIIADGDHEQEGPIDMSPKEDAERSSEVEVEAAAAHSLPADTIDASLDETHERKSRPTLTRASFDMSTRVGETTSASSLWDNNAEAGPSRGVADVPEDAVAAPPSIDSRQHLETLRVSGRESPHGTRQGDDYFEALETVSGGASNQGTSEFSSSFRRASDPGPDGNPASTRTERPFGSHGQMEPALPIIAESPLSTPPIDIQRALDTRMGALLDVQEGHEGPSSPESAGTAETGEFEPDEQSPKRETSLVDFVRTETEDNETDGDADQETDVNADVEMEDIEERLEMDEPQWRHLEAALGENDDGFVMNVEMVQQVMARNELEGVGMEIPPEDEDDRPLDAEDWDGIFEVVGFIGPLMGLLQNHNFVSFVMVFTLIVMVGVPTFIGKLVLSTDLIRLSGDVFTATIRSISFVSECLYRGVAIIMKELLVFPRLITKPAAQYVLGALRVTPADVAQALSYTTSIFSHPVIAPEAVVQIAYTSDMPVVGVAVEKAIDGLEFIGESAHNLYKAFRLTAISTAASPDSGDQFVCLIVGYMALSMGVICIAVIDAANLLQLSHSFLEKARNVQTFLKVVFFMTLEIVCFPVFVGIVMDLCTLPLFDATVGQRLARIAARPFGTLFVTWACGTVFMISFAAFLTRMRTISRAGALYFIRDPSDPTHSPVKEIMDRPALAQFPRLAVSATMYTVVVFAVCGAVPWLLHGLSSFSPFSSFLPLRLHQRPLSSVPFDILFLHLVIPPSWDMLYIPHRIRKLFVIWWGFAVRKLRLVSLIFGMEVRPKPSSRASQWAWMVADAVCQVVFGSYDNRATRARVPASDRVELATLAERRREGVFIPVDRNGAPRTQADQIRLLKQDRAARKAGRNPMDDYTIVALPEFWRTRVYALLVFMLFSAACVTAGVIFVPLAVGRQATASWFGGPVYDGYSWVVGIYTCLISYSMGQSAKKHIIDSSRAERLRRSQKSTRVKRWLRGVVRSVYAVFVLYLVLPLMAGINFELFISLPARYGFSDDVTPVLHVWDAWATGLAMLSLYVGGVGWAADDVLPDGPPSFREAFKRPLRVKSGRITKLCLPLIGYLTVPIVLPWLTFVSLRSTLRMIGVPLPQVDNGWAFRMMYPITTTALLVSISWRIIAAVVVRTRQWMIDAEYVVEERVENYEPGVEAASEDVVVEAEEGPANLADAANPAPVEQEEEWEDVMVVE</sequence>
<evidence type="ECO:0000256" key="1">
    <source>
        <dbReference type="ARBA" id="ARBA00000900"/>
    </source>
</evidence>
<evidence type="ECO:0000256" key="12">
    <source>
        <dbReference type="ARBA" id="ARBA00023136"/>
    </source>
</evidence>
<comment type="pathway">
    <text evidence="3">Protein modification; protein ubiquitination.</text>
</comment>
<dbReference type="PROSITE" id="PS51292">
    <property type="entry name" value="ZF_RING_CH"/>
    <property type="match status" value="1"/>
</dbReference>
<comment type="subcellular location">
    <subcellularLocation>
        <location evidence="2">Membrane</location>
        <topology evidence="2">Multi-pass membrane protein</topology>
    </subcellularLocation>
</comment>
<feature type="transmembrane region" description="Helical" evidence="15">
    <location>
        <begin position="108"/>
        <end position="134"/>
    </location>
</feature>
<dbReference type="CDD" id="cd16702">
    <property type="entry name" value="RING_CH-C4HC3_MARCH6"/>
    <property type="match status" value="1"/>
</dbReference>
<feature type="domain" description="RING-type" evidence="16">
    <location>
        <begin position="21"/>
        <end position="67"/>
    </location>
</feature>
<keyword evidence="10" id="KW-0862">Zinc</keyword>
<comment type="catalytic activity">
    <reaction evidence="1">
        <text>S-ubiquitinyl-[E2 ubiquitin-conjugating enzyme]-L-cysteine + [acceptor protein]-L-lysine = [E2 ubiquitin-conjugating enzyme]-L-cysteine + N(6)-ubiquitinyl-[acceptor protein]-L-lysine.</text>
        <dbReference type="EC" id="2.3.2.27"/>
    </reaction>
</comment>
<evidence type="ECO:0000313" key="19">
    <source>
        <dbReference type="Proteomes" id="UP001222932"/>
    </source>
</evidence>
<dbReference type="Pfam" id="PF23113">
    <property type="entry name" value="MARCHF6_C"/>
    <property type="match status" value="1"/>
</dbReference>
<dbReference type="EC" id="2.3.2.27" evidence="4"/>
<keyword evidence="6 15" id="KW-0812">Transmembrane</keyword>
<feature type="transmembrane region" description="Helical" evidence="15">
    <location>
        <begin position="910"/>
        <end position="927"/>
    </location>
</feature>
<evidence type="ECO:0000256" key="14">
    <source>
        <dbReference type="SAM" id="MobiDB-lite"/>
    </source>
</evidence>
<feature type="domain" description="RING-CH-type" evidence="17">
    <location>
        <begin position="13"/>
        <end position="74"/>
    </location>
</feature>
<feature type="transmembrane region" description="Helical" evidence="15">
    <location>
        <begin position="822"/>
        <end position="844"/>
    </location>
</feature>
<name>A0AAD3TZE6_9TREE</name>
<proteinExistence type="predicted"/>
<dbReference type="PROSITE" id="PS50089">
    <property type="entry name" value="ZF_RING_2"/>
    <property type="match status" value="1"/>
</dbReference>
<feature type="region of interest" description="Disordered" evidence="14">
    <location>
        <begin position="277"/>
        <end position="385"/>
    </location>
</feature>
<feature type="compositionally biased region" description="Polar residues" evidence="14">
    <location>
        <begin position="360"/>
        <end position="371"/>
    </location>
</feature>
<keyword evidence="8 13" id="KW-0863">Zinc-finger</keyword>
<dbReference type="GO" id="GO:0036503">
    <property type="term" value="P:ERAD pathway"/>
    <property type="evidence" value="ECO:0007669"/>
    <property type="project" value="TreeGrafter"/>
</dbReference>
<evidence type="ECO:0000256" key="10">
    <source>
        <dbReference type="ARBA" id="ARBA00022833"/>
    </source>
</evidence>
<feature type="transmembrane region" description="Helical" evidence="15">
    <location>
        <begin position="205"/>
        <end position="228"/>
    </location>
</feature>
<evidence type="ECO:0000256" key="8">
    <source>
        <dbReference type="ARBA" id="ARBA00022771"/>
    </source>
</evidence>